<dbReference type="AlphaFoldDB" id="A0AAV5MFP2"/>
<keyword evidence="2" id="KW-1185">Reference proteome</keyword>
<reference evidence="1 2" key="1">
    <citation type="journal article" date="2021" name="Commun. Biol.">
        <title>The genome of Shorea leprosula (Dipterocarpaceae) highlights the ecological relevance of drought in aseasonal tropical rainforests.</title>
        <authorList>
            <person name="Ng K.K.S."/>
            <person name="Kobayashi M.J."/>
            <person name="Fawcett J.A."/>
            <person name="Hatakeyama M."/>
            <person name="Paape T."/>
            <person name="Ng C.H."/>
            <person name="Ang C.C."/>
            <person name="Tnah L.H."/>
            <person name="Lee C.T."/>
            <person name="Nishiyama T."/>
            <person name="Sese J."/>
            <person name="O'Brien M.J."/>
            <person name="Copetti D."/>
            <person name="Mohd Noor M.I."/>
            <person name="Ong R.C."/>
            <person name="Putra M."/>
            <person name="Sireger I.Z."/>
            <person name="Indrioko S."/>
            <person name="Kosugi Y."/>
            <person name="Izuno A."/>
            <person name="Isagi Y."/>
            <person name="Lee S.L."/>
            <person name="Shimizu K.K."/>
        </authorList>
    </citation>
    <scope>NUCLEOTIDE SEQUENCE [LARGE SCALE GENOMIC DNA]</scope>
    <source>
        <strain evidence="1">214</strain>
    </source>
</reference>
<name>A0AAV5MFP2_9ROSI</name>
<comment type="caution">
    <text evidence="1">The sequence shown here is derived from an EMBL/GenBank/DDBJ whole genome shotgun (WGS) entry which is preliminary data.</text>
</comment>
<evidence type="ECO:0000313" key="1">
    <source>
        <dbReference type="EMBL" id="GKV47814.1"/>
    </source>
</evidence>
<protein>
    <submittedName>
        <fullName evidence="1">Uncharacterized protein</fullName>
    </submittedName>
</protein>
<organism evidence="1 2">
    <name type="scientific">Rubroshorea leprosula</name>
    <dbReference type="NCBI Taxonomy" id="152421"/>
    <lineage>
        <taxon>Eukaryota</taxon>
        <taxon>Viridiplantae</taxon>
        <taxon>Streptophyta</taxon>
        <taxon>Embryophyta</taxon>
        <taxon>Tracheophyta</taxon>
        <taxon>Spermatophyta</taxon>
        <taxon>Magnoliopsida</taxon>
        <taxon>eudicotyledons</taxon>
        <taxon>Gunneridae</taxon>
        <taxon>Pentapetalae</taxon>
        <taxon>rosids</taxon>
        <taxon>malvids</taxon>
        <taxon>Malvales</taxon>
        <taxon>Dipterocarpaceae</taxon>
        <taxon>Rubroshorea</taxon>
    </lineage>
</organism>
<accession>A0AAV5MFP2</accession>
<gene>
    <name evidence="1" type="ORF">SLEP1_g54676</name>
</gene>
<dbReference type="EMBL" id="BPVZ01000236">
    <property type="protein sequence ID" value="GKV47814.1"/>
    <property type="molecule type" value="Genomic_DNA"/>
</dbReference>
<proteinExistence type="predicted"/>
<evidence type="ECO:0000313" key="2">
    <source>
        <dbReference type="Proteomes" id="UP001054252"/>
    </source>
</evidence>
<sequence length="126" mass="13664">MAGIFAELRGSWRKLPSLIASHHRQSYTSMPPCTPAPLLPALLRPPAPPSSAPSPPPLLQPSIPLLLHRACAPVLLHPSALLRLLHSAPPILRLYTPACYSPVLASPTEKKQRIPDKIGIISACWR</sequence>
<dbReference type="Proteomes" id="UP001054252">
    <property type="component" value="Unassembled WGS sequence"/>
</dbReference>